<evidence type="ECO:0000313" key="1">
    <source>
        <dbReference type="EMBL" id="GFD00254.1"/>
    </source>
</evidence>
<protein>
    <submittedName>
        <fullName evidence="1">Uncharacterized protein</fullName>
    </submittedName>
</protein>
<proteinExistence type="predicted"/>
<comment type="caution">
    <text evidence="1">The sequence shown here is derived from an EMBL/GenBank/DDBJ whole genome shotgun (WGS) entry which is preliminary data.</text>
</comment>
<name>A0A699SU19_TANCI</name>
<feature type="non-terminal residue" evidence="1">
    <location>
        <position position="1"/>
    </location>
</feature>
<dbReference type="EMBL" id="BKCJ011183666">
    <property type="protein sequence ID" value="GFD00254.1"/>
    <property type="molecule type" value="Genomic_DNA"/>
</dbReference>
<dbReference type="AlphaFoldDB" id="A0A699SU19"/>
<accession>A0A699SU19</accession>
<sequence>SERPLEVSQEELWRNVDRVGSERNVVMDFDWTSEWVTSRENLLGDLINELRGREHMRPLAPYRLQAVVDYLGTEYSVEYLDEIIRDVKEKGVGSSFYNESKIDRDLPMERALKASVGDVHKKD</sequence>
<reference evidence="1" key="1">
    <citation type="journal article" date="2019" name="Sci. Rep.">
        <title>Draft genome of Tanacetum cinerariifolium, the natural source of mosquito coil.</title>
        <authorList>
            <person name="Yamashiro T."/>
            <person name="Shiraishi A."/>
            <person name="Satake H."/>
            <person name="Nakayama K."/>
        </authorList>
    </citation>
    <scope>NUCLEOTIDE SEQUENCE</scope>
</reference>
<organism evidence="1">
    <name type="scientific">Tanacetum cinerariifolium</name>
    <name type="common">Dalmatian daisy</name>
    <name type="synonym">Chrysanthemum cinerariifolium</name>
    <dbReference type="NCBI Taxonomy" id="118510"/>
    <lineage>
        <taxon>Eukaryota</taxon>
        <taxon>Viridiplantae</taxon>
        <taxon>Streptophyta</taxon>
        <taxon>Embryophyta</taxon>
        <taxon>Tracheophyta</taxon>
        <taxon>Spermatophyta</taxon>
        <taxon>Magnoliopsida</taxon>
        <taxon>eudicotyledons</taxon>
        <taxon>Gunneridae</taxon>
        <taxon>Pentapetalae</taxon>
        <taxon>asterids</taxon>
        <taxon>campanulids</taxon>
        <taxon>Asterales</taxon>
        <taxon>Asteraceae</taxon>
        <taxon>Asteroideae</taxon>
        <taxon>Anthemideae</taxon>
        <taxon>Anthemidinae</taxon>
        <taxon>Tanacetum</taxon>
    </lineage>
</organism>
<gene>
    <name evidence="1" type="ORF">Tci_872223</name>
</gene>